<evidence type="ECO:0000313" key="4">
    <source>
        <dbReference type="Proteomes" id="UP001304298"/>
    </source>
</evidence>
<dbReference type="Proteomes" id="UP001304298">
    <property type="component" value="Unassembled WGS sequence"/>
</dbReference>
<dbReference type="RefSeq" id="WP_323333452.1">
    <property type="nucleotide sequence ID" value="NZ_JAYFSI010000011.1"/>
</dbReference>
<accession>A0ABU5RFU6</accession>
<name>A0ABU5RFU6_9PSEU</name>
<evidence type="ECO:0000313" key="3">
    <source>
        <dbReference type="EMBL" id="MEA5365152.1"/>
    </source>
</evidence>
<protein>
    <recommendedName>
        <fullName evidence="5">LysM domain-containing protein</fullName>
    </recommendedName>
</protein>
<reference evidence="3 4" key="1">
    <citation type="submission" date="2023-12" db="EMBL/GenBank/DDBJ databases">
        <title>Amycolatopsis sp. V23-08.</title>
        <authorList>
            <person name="Somphong A."/>
        </authorList>
    </citation>
    <scope>NUCLEOTIDE SEQUENCE [LARGE SCALE GENOMIC DNA]</scope>
    <source>
        <strain evidence="3 4">V23-08</strain>
    </source>
</reference>
<evidence type="ECO:0000256" key="2">
    <source>
        <dbReference type="SAM" id="SignalP"/>
    </source>
</evidence>
<proteinExistence type="predicted"/>
<sequence>MVEKRVPAVRRVLGRTGQAACAGVLFAVLAGGPALAQSASPPPPSVKYFIVPHAANPDDITLFKIAEKALGDGQRFQEIFTLNKGRPRPDGTPFNDPAAIEPGQVLLLPDDARDPAVKFGPLPTPAPVAPAAQAAASPAEPVLGAGLASAVSGTGGLLTGLIAGLWWRRRPRVVPPPPFAPAESPEPPESFEPRWPEPDFDDDDGSGSVSGTLPIPVVVPLPRPDQSSDKLPVVLRQEPITAEHSIIFFDTADTQVIAAIRPGSQFRFRVGPAREPDAATVLVVDDESE</sequence>
<feature type="compositionally biased region" description="Pro residues" evidence="1">
    <location>
        <begin position="177"/>
        <end position="190"/>
    </location>
</feature>
<organism evidence="3 4">
    <name type="scientific">Amycolatopsis heterodermiae</name>
    <dbReference type="NCBI Taxonomy" id="3110235"/>
    <lineage>
        <taxon>Bacteria</taxon>
        <taxon>Bacillati</taxon>
        <taxon>Actinomycetota</taxon>
        <taxon>Actinomycetes</taxon>
        <taxon>Pseudonocardiales</taxon>
        <taxon>Pseudonocardiaceae</taxon>
        <taxon>Amycolatopsis</taxon>
    </lineage>
</organism>
<keyword evidence="2" id="KW-0732">Signal</keyword>
<feature type="chain" id="PRO_5045372561" description="LysM domain-containing protein" evidence="2">
    <location>
        <begin position="37"/>
        <end position="289"/>
    </location>
</feature>
<evidence type="ECO:0008006" key="5">
    <source>
        <dbReference type="Google" id="ProtNLM"/>
    </source>
</evidence>
<dbReference type="Gene3D" id="3.10.350.10">
    <property type="entry name" value="LysM domain"/>
    <property type="match status" value="1"/>
</dbReference>
<feature type="compositionally biased region" description="Low complexity" evidence="1">
    <location>
        <begin position="206"/>
        <end position="216"/>
    </location>
</feature>
<comment type="caution">
    <text evidence="3">The sequence shown here is derived from an EMBL/GenBank/DDBJ whole genome shotgun (WGS) entry which is preliminary data.</text>
</comment>
<dbReference type="EMBL" id="JAYFSI010000011">
    <property type="protein sequence ID" value="MEA5365152.1"/>
    <property type="molecule type" value="Genomic_DNA"/>
</dbReference>
<feature type="signal peptide" evidence="2">
    <location>
        <begin position="1"/>
        <end position="36"/>
    </location>
</feature>
<evidence type="ECO:0000256" key="1">
    <source>
        <dbReference type="SAM" id="MobiDB-lite"/>
    </source>
</evidence>
<keyword evidence="4" id="KW-1185">Reference proteome</keyword>
<dbReference type="InterPro" id="IPR036779">
    <property type="entry name" value="LysM_dom_sf"/>
</dbReference>
<gene>
    <name evidence="3" type="ORF">VA596_36850</name>
</gene>
<feature type="region of interest" description="Disordered" evidence="1">
    <location>
        <begin position="177"/>
        <end position="228"/>
    </location>
</feature>